<dbReference type="RefSeq" id="WP_184166711.1">
    <property type="nucleotide sequence ID" value="NZ_JACHLC010000005.1"/>
</dbReference>
<keyword evidence="1" id="KW-1133">Transmembrane helix</keyword>
<keyword evidence="3" id="KW-1185">Reference proteome</keyword>
<feature type="transmembrane region" description="Helical" evidence="1">
    <location>
        <begin position="98"/>
        <end position="119"/>
    </location>
</feature>
<gene>
    <name evidence="2" type="ORF">HNP36_003395</name>
</gene>
<dbReference type="AlphaFoldDB" id="A0A841NB97"/>
<proteinExistence type="predicted"/>
<evidence type="ECO:0000313" key="2">
    <source>
        <dbReference type="EMBL" id="MBB6372303.1"/>
    </source>
</evidence>
<feature type="transmembrane region" description="Helical" evidence="1">
    <location>
        <begin position="6"/>
        <end position="27"/>
    </location>
</feature>
<dbReference type="Proteomes" id="UP000589738">
    <property type="component" value="Unassembled WGS sequence"/>
</dbReference>
<dbReference type="EMBL" id="JACHLC010000005">
    <property type="protein sequence ID" value="MBB6372303.1"/>
    <property type="molecule type" value="Genomic_DNA"/>
</dbReference>
<protein>
    <submittedName>
        <fullName evidence="2">Uncharacterized protein</fullName>
    </submittedName>
</protein>
<feature type="transmembrane region" description="Helical" evidence="1">
    <location>
        <begin position="188"/>
        <end position="208"/>
    </location>
</feature>
<sequence length="238" mass="27614">MEINTAVTIGFVTASYFFIFGILAYYAQKVIFKKKVNEIHMFMSFSKPLYSYTLRNNIKVKFGYLPLSSYVNVDSDEDFVLDSLELKKHEAKTRNNNMAFQAMVTVLFLIIFVAANFILGNNTISMFQDFGSNIWELMSGKQGFSDFMTFIHSQYDAYGKYFFIVAATMMYFIFIAVLMIITSLSSYLAILLSIIIIVADFLLVFKYFELPLTFYIDIMLSLIISGFIYFLLLRFFIK</sequence>
<keyword evidence="1" id="KW-0812">Transmembrane</keyword>
<organism evidence="2 3">
    <name type="scientific">Chryseobacterium shigense</name>
    <dbReference type="NCBI Taxonomy" id="297244"/>
    <lineage>
        <taxon>Bacteria</taxon>
        <taxon>Pseudomonadati</taxon>
        <taxon>Bacteroidota</taxon>
        <taxon>Flavobacteriia</taxon>
        <taxon>Flavobacteriales</taxon>
        <taxon>Weeksellaceae</taxon>
        <taxon>Chryseobacterium group</taxon>
        <taxon>Chryseobacterium</taxon>
    </lineage>
</organism>
<evidence type="ECO:0000256" key="1">
    <source>
        <dbReference type="SAM" id="Phobius"/>
    </source>
</evidence>
<feature type="transmembrane region" description="Helical" evidence="1">
    <location>
        <begin position="161"/>
        <end position="181"/>
    </location>
</feature>
<evidence type="ECO:0000313" key="3">
    <source>
        <dbReference type="Proteomes" id="UP000589738"/>
    </source>
</evidence>
<name>A0A841NB97_9FLAO</name>
<feature type="transmembrane region" description="Helical" evidence="1">
    <location>
        <begin position="214"/>
        <end position="237"/>
    </location>
</feature>
<reference evidence="2 3" key="1">
    <citation type="submission" date="2020-08" db="EMBL/GenBank/DDBJ databases">
        <title>Functional genomics of gut bacteria from endangered species of beetles.</title>
        <authorList>
            <person name="Carlos-Shanley C."/>
        </authorList>
    </citation>
    <scope>NUCLEOTIDE SEQUENCE [LARGE SCALE GENOMIC DNA]</scope>
    <source>
        <strain evidence="2 3">S00136</strain>
    </source>
</reference>
<accession>A0A841NB97</accession>
<comment type="caution">
    <text evidence="2">The sequence shown here is derived from an EMBL/GenBank/DDBJ whole genome shotgun (WGS) entry which is preliminary data.</text>
</comment>
<keyword evidence="1" id="KW-0472">Membrane</keyword>